<dbReference type="InterPro" id="IPR029058">
    <property type="entry name" value="AB_hydrolase_fold"/>
</dbReference>
<feature type="signal peptide" evidence="1">
    <location>
        <begin position="1"/>
        <end position="22"/>
    </location>
</feature>
<keyword evidence="2" id="KW-0378">Hydrolase</keyword>
<evidence type="ECO:0000256" key="1">
    <source>
        <dbReference type="SAM" id="SignalP"/>
    </source>
</evidence>
<dbReference type="EMBL" id="QOVG01000005">
    <property type="protein sequence ID" value="NDK39062.1"/>
    <property type="molecule type" value="Genomic_DNA"/>
</dbReference>
<dbReference type="Proteomes" id="UP001429354">
    <property type="component" value="Unassembled WGS sequence"/>
</dbReference>
<dbReference type="InterPro" id="IPR000801">
    <property type="entry name" value="Esterase-like"/>
</dbReference>
<dbReference type="SUPFAM" id="SSF53474">
    <property type="entry name" value="alpha/beta-Hydrolases"/>
    <property type="match status" value="1"/>
</dbReference>
<comment type="caution">
    <text evidence="2">The sequence shown here is derived from an EMBL/GenBank/DDBJ whole genome shotgun (WGS) entry which is preliminary data.</text>
</comment>
<dbReference type="GO" id="GO:0016787">
    <property type="term" value="F:hydrolase activity"/>
    <property type="evidence" value="ECO:0007669"/>
    <property type="project" value="UniProtKB-KW"/>
</dbReference>
<evidence type="ECO:0000313" key="3">
    <source>
        <dbReference type="Proteomes" id="UP001429354"/>
    </source>
</evidence>
<dbReference type="Gene3D" id="3.40.50.1820">
    <property type="entry name" value="alpha/beta hydrolase"/>
    <property type="match status" value="1"/>
</dbReference>
<feature type="chain" id="PRO_5045813830" evidence="1">
    <location>
        <begin position="23"/>
        <end position="307"/>
    </location>
</feature>
<evidence type="ECO:0000313" key="2">
    <source>
        <dbReference type="EMBL" id="NDK39062.1"/>
    </source>
</evidence>
<keyword evidence="1" id="KW-0732">Signal</keyword>
<dbReference type="PANTHER" id="PTHR48098:SF6">
    <property type="entry name" value="FERRI-BACILLIBACTIN ESTERASE BESA"/>
    <property type="match status" value="1"/>
</dbReference>
<dbReference type="PANTHER" id="PTHR48098">
    <property type="entry name" value="ENTEROCHELIN ESTERASE-RELATED"/>
    <property type="match status" value="1"/>
</dbReference>
<proteinExistence type="predicted"/>
<sequence>MRNILLCLALCTSLSVTGVALAQTPPAAAACKSTASGDLHVHTLKSTIFGNERKIRVLLPAGYGDAANKDRRYPVLYMLDGQNVFDACLSDVSHREWSVDETVRRLVAEKKIPPLIVVGVDHAGKDRAREYLPYKDFTGNPDMDEPAGKQFPDFMTKEVMPLVDGNYRTLTGPPNTGIGGSSYGGVASLYALLAKPNTFGYGLIESPTLWVGMGQLVRDTNPLVVMPQKVFVGFGGKESSEPKYNEKMVGLIRQVETNFRAAGYDDTNFRFVVDAEAEHNEPAWEKRLPGALTFLFGDWKPTPPPPR</sequence>
<dbReference type="RefSeq" id="WP_162349632.1">
    <property type="nucleotide sequence ID" value="NZ_QOVG01000005.1"/>
</dbReference>
<dbReference type="InterPro" id="IPR050583">
    <property type="entry name" value="Mycobacterial_A85_antigen"/>
</dbReference>
<protein>
    <submittedName>
        <fullName evidence="2">Alpha/beta hydrolase</fullName>
    </submittedName>
</protein>
<dbReference type="Pfam" id="PF00756">
    <property type="entry name" value="Esterase"/>
    <property type="match status" value="1"/>
</dbReference>
<keyword evidence="3" id="KW-1185">Reference proteome</keyword>
<name>A0ABX0ABW4_9GAMM</name>
<organism evidence="2 3">
    <name type="scientific">Pseudoxanthomonas gei</name>
    <dbReference type="NCBI Taxonomy" id="1383030"/>
    <lineage>
        <taxon>Bacteria</taxon>
        <taxon>Pseudomonadati</taxon>
        <taxon>Pseudomonadota</taxon>
        <taxon>Gammaproteobacteria</taxon>
        <taxon>Lysobacterales</taxon>
        <taxon>Lysobacteraceae</taxon>
        <taxon>Pseudoxanthomonas</taxon>
    </lineage>
</organism>
<dbReference type="PROSITE" id="PS51257">
    <property type="entry name" value="PROKAR_LIPOPROTEIN"/>
    <property type="match status" value="1"/>
</dbReference>
<reference evidence="2 3" key="1">
    <citation type="submission" date="2018-07" db="EMBL/GenBank/DDBJ databases">
        <title>Whole genome Sequencing of Pseudoxanthomonas gei KCTC 32298 (T).</title>
        <authorList>
            <person name="Kumar S."/>
            <person name="Bansal K."/>
            <person name="Kaur A."/>
            <person name="Patil P."/>
            <person name="Sharma S."/>
            <person name="Patil P.B."/>
        </authorList>
    </citation>
    <scope>NUCLEOTIDE SEQUENCE [LARGE SCALE GENOMIC DNA]</scope>
    <source>
        <strain evidence="2 3">KCTC 32298</strain>
    </source>
</reference>
<accession>A0ABX0ABW4</accession>
<gene>
    <name evidence="2" type="ORF">DT603_09440</name>
</gene>